<keyword evidence="2" id="KW-0560">Oxidoreductase</keyword>
<organism evidence="3 4">
    <name type="scientific">Aphanomyces euteiches</name>
    <dbReference type="NCBI Taxonomy" id="100861"/>
    <lineage>
        <taxon>Eukaryota</taxon>
        <taxon>Sar</taxon>
        <taxon>Stramenopiles</taxon>
        <taxon>Oomycota</taxon>
        <taxon>Saprolegniomycetes</taxon>
        <taxon>Saprolegniales</taxon>
        <taxon>Verrucalvaceae</taxon>
        <taxon>Aphanomyces</taxon>
    </lineage>
</organism>
<dbReference type="PRINTS" id="PR00081">
    <property type="entry name" value="GDHRDH"/>
</dbReference>
<accession>A0A6G0XD25</accession>
<gene>
    <name evidence="3" type="ORF">Ae201684_005906</name>
</gene>
<reference evidence="3 4" key="1">
    <citation type="submission" date="2019-07" db="EMBL/GenBank/DDBJ databases">
        <title>Genomics analysis of Aphanomyces spp. identifies a new class of oomycete effector associated with host adaptation.</title>
        <authorList>
            <person name="Gaulin E."/>
        </authorList>
    </citation>
    <scope>NUCLEOTIDE SEQUENCE [LARGE SCALE GENOMIC DNA]</scope>
    <source>
        <strain evidence="3 4">ATCC 201684</strain>
    </source>
</reference>
<protein>
    <submittedName>
        <fullName evidence="3">Uncharacterized protein</fullName>
    </submittedName>
</protein>
<dbReference type="VEuPathDB" id="FungiDB:AeMF1_006379"/>
<dbReference type="EMBL" id="VJMJ01000079">
    <property type="protein sequence ID" value="KAF0737909.1"/>
    <property type="molecule type" value="Genomic_DNA"/>
</dbReference>
<sequence length="285" mass="31796">MPFSFNDIPNLVGKVALVTGASAGIGFITAHELAKKQCHVILACRSKAKTERVIETIKTATPDAKVDFMELDLMSLKSVQTFTEAFKARNLPLHILVNNAGVMAPPFELSDDGIESQFATNHVAHMALTHAFFPFWKRRHHLALLSSALVLTPGLLRLASTSTRSMTQQLIPDGPELSRRLEERGVRNVYVNALHPGFIQSELMRHTNCIARFVVRPFQLSTEDGAKTQIYVATSNDIVKNDWRGKFFAPIAQLSESNALVQDMNLAKRLWDFTEVLIEKFIGKP</sequence>
<name>A0A6G0XD25_9STRA</name>
<evidence type="ECO:0000256" key="2">
    <source>
        <dbReference type="ARBA" id="ARBA00023002"/>
    </source>
</evidence>
<evidence type="ECO:0000313" key="4">
    <source>
        <dbReference type="Proteomes" id="UP000481153"/>
    </source>
</evidence>
<dbReference type="SUPFAM" id="SSF51735">
    <property type="entry name" value="NAD(P)-binding Rossmann-fold domains"/>
    <property type="match status" value="1"/>
</dbReference>
<proteinExistence type="inferred from homology"/>
<dbReference type="InterPro" id="IPR036291">
    <property type="entry name" value="NAD(P)-bd_dom_sf"/>
</dbReference>
<dbReference type="GO" id="GO:0016491">
    <property type="term" value="F:oxidoreductase activity"/>
    <property type="evidence" value="ECO:0007669"/>
    <property type="project" value="UniProtKB-KW"/>
</dbReference>
<evidence type="ECO:0000256" key="1">
    <source>
        <dbReference type="ARBA" id="ARBA00006484"/>
    </source>
</evidence>
<dbReference type="AlphaFoldDB" id="A0A6G0XD25"/>
<dbReference type="InterPro" id="IPR002347">
    <property type="entry name" value="SDR_fam"/>
</dbReference>
<comment type="similarity">
    <text evidence="1">Belongs to the short-chain dehydrogenases/reductases (SDR) family.</text>
</comment>
<keyword evidence="4" id="KW-1185">Reference proteome</keyword>
<dbReference type="Gene3D" id="3.40.50.720">
    <property type="entry name" value="NAD(P)-binding Rossmann-like Domain"/>
    <property type="match status" value="1"/>
</dbReference>
<dbReference type="Pfam" id="PF00106">
    <property type="entry name" value="adh_short"/>
    <property type="match status" value="1"/>
</dbReference>
<dbReference type="PANTHER" id="PTHR24320:SF148">
    <property type="entry name" value="NAD(P)-BINDING ROSSMANN-FOLD SUPERFAMILY PROTEIN"/>
    <property type="match status" value="1"/>
</dbReference>
<comment type="caution">
    <text evidence="3">The sequence shown here is derived from an EMBL/GenBank/DDBJ whole genome shotgun (WGS) entry which is preliminary data.</text>
</comment>
<evidence type="ECO:0000313" key="3">
    <source>
        <dbReference type="EMBL" id="KAF0737909.1"/>
    </source>
</evidence>
<dbReference type="Proteomes" id="UP000481153">
    <property type="component" value="Unassembled WGS sequence"/>
</dbReference>
<dbReference type="PANTHER" id="PTHR24320">
    <property type="entry name" value="RETINOL DEHYDROGENASE"/>
    <property type="match status" value="1"/>
</dbReference>